<accession>A0ABT9PEU0</accession>
<dbReference type="EMBL" id="JAUSQZ010000001">
    <property type="protein sequence ID" value="MDP9831016.1"/>
    <property type="molecule type" value="Genomic_DNA"/>
</dbReference>
<evidence type="ECO:0000259" key="3">
    <source>
        <dbReference type="Pfam" id="PF20059"/>
    </source>
</evidence>
<gene>
    <name evidence="4" type="ORF">J2S57_006765</name>
</gene>
<dbReference type="RefSeq" id="WP_307250385.1">
    <property type="nucleotide sequence ID" value="NZ_JAUSQZ010000001.1"/>
</dbReference>
<evidence type="ECO:0000256" key="1">
    <source>
        <dbReference type="SAM" id="MobiDB-lite"/>
    </source>
</evidence>
<feature type="region of interest" description="Disordered" evidence="1">
    <location>
        <begin position="56"/>
        <end position="76"/>
    </location>
</feature>
<dbReference type="Pfam" id="PF20059">
    <property type="entry name" value="DUF6458"/>
    <property type="match status" value="1"/>
</dbReference>
<dbReference type="Proteomes" id="UP001235712">
    <property type="component" value="Unassembled WGS sequence"/>
</dbReference>
<keyword evidence="2" id="KW-0812">Transmembrane</keyword>
<evidence type="ECO:0000256" key="2">
    <source>
        <dbReference type="SAM" id="Phobius"/>
    </source>
</evidence>
<evidence type="ECO:0000313" key="5">
    <source>
        <dbReference type="Proteomes" id="UP001235712"/>
    </source>
</evidence>
<dbReference type="InterPro" id="IPR045597">
    <property type="entry name" value="DUF6458"/>
</dbReference>
<keyword evidence="2" id="KW-0472">Membrane</keyword>
<evidence type="ECO:0000313" key="4">
    <source>
        <dbReference type="EMBL" id="MDP9831016.1"/>
    </source>
</evidence>
<proteinExistence type="predicted"/>
<sequence>MYIGGGIALLVIGGILSFGVSDRMDGLDLTAIGYILMAGGVLAIILSLVLQRQRTNTSHTEVVERRNTGNTPPPPL</sequence>
<organism evidence="4 5">
    <name type="scientific">Kineosporia succinea</name>
    <dbReference type="NCBI Taxonomy" id="84632"/>
    <lineage>
        <taxon>Bacteria</taxon>
        <taxon>Bacillati</taxon>
        <taxon>Actinomycetota</taxon>
        <taxon>Actinomycetes</taxon>
        <taxon>Kineosporiales</taxon>
        <taxon>Kineosporiaceae</taxon>
        <taxon>Kineosporia</taxon>
    </lineage>
</organism>
<reference evidence="4 5" key="1">
    <citation type="submission" date="2023-07" db="EMBL/GenBank/DDBJ databases">
        <title>Sequencing the genomes of 1000 actinobacteria strains.</title>
        <authorList>
            <person name="Klenk H.-P."/>
        </authorList>
    </citation>
    <scope>NUCLEOTIDE SEQUENCE [LARGE SCALE GENOMIC DNA]</scope>
    <source>
        <strain evidence="4 5">DSM 44388</strain>
    </source>
</reference>
<comment type="caution">
    <text evidence="4">The sequence shown here is derived from an EMBL/GenBank/DDBJ whole genome shotgun (WGS) entry which is preliminary data.</text>
</comment>
<protein>
    <recommendedName>
        <fullName evidence="3">DUF6458 domain-containing protein</fullName>
    </recommendedName>
</protein>
<keyword evidence="2" id="KW-1133">Transmembrane helix</keyword>
<keyword evidence="5" id="KW-1185">Reference proteome</keyword>
<feature type="domain" description="DUF6458" evidence="3">
    <location>
        <begin position="3"/>
        <end position="58"/>
    </location>
</feature>
<name>A0ABT9PEU0_9ACTN</name>
<feature type="transmembrane region" description="Helical" evidence="2">
    <location>
        <begin position="31"/>
        <end position="50"/>
    </location>
</feature>